<gene>
    <name evidence="1" type="ORF">KG104_14110</name>
</gene>
<evidence type="ECO:0000313" key="2">
    <source>
        <dbReference type="Proteomes" id="UP000680588"/>
    </source>
</evidence>
<dbReference type="KEGG" id="asun:KG104_14110"/>
<keyword evidence="2" id="KW-1185">Reference proteome</keyword>
<protein>
    <submittedName>
        <fullName evidence="1">DUF3482 domain-containing protein</fullName>
    </submittedName>
</protein>
<dbReference type="EMBL" id="CP076456">
    <property type="protein sequence ID" value="QWQ35590.1"/>
    <property type="molecule type" value="Genomic_DNA"/>
</dbReference>
<dbReference type="RefSeq" id="WP_207347916.1">
    <property type="nucleotide sequence ID" value="NZ_CP076456.1"/>
</dbReference>
<dbReference type="Proteomes" id="UP000680588">
    <property type="component" value="Chromosome"/>
</dbReference>
<proteinExistence type="predicted"/>
<reference evidence="1" key="1">
    <citation type="submission" date="2021-06" db="EMBL/GenBank/DDBJ databases">
        <title>Novel species in genus Arthrobacter.</title>
        <authorList>
            <person name="Zhang G."/>
        </authorList>
    </citation>
    <scope>NUCLEOTIDE SEQUENCE</scope>
    <source>
        <strain evidence="1">Zg-ZUI122</strain>
    </source>
</reference>
<accession>A0A975S4D4</accession>
<sequence>MSVDTSGLFDWPSPDAVEGAAPGIGAGGRAYLRSVERAAATWVQLNAHYRGDGAEEIQDAFGAVLPHAGLLAQSAEQATGVLAEFAEGIRALVAQRDALMVQIDAANCALLESADQPDQNTASTLPSTELLLRAAADSAAVLARNYTLLEEATAGKLTAIVLGDHNLTNLITDRTGTVATGAAGKLAGLPSSRRTVVKISTPSPVYVRYETEAERVRYMARGRWVTDGRWALVSANMLELRPKVSTVLHKHSRGYRNRVEANRAKWAPDMGGLHELTKTAAAFRVGGGMLSVATAGFTIADERQDAYNELLQAHPDMDPDELNERADSVGAVKGSAKAGIDLAAAGTGALIGSAIGGPAGTVAGAAIGIGISVVTSLEFGFLDNRTIKDAAADTALDLVDGFMESNLMKSDAGKAARGAADAVADCWNKLFGR</sequence>
<dbReference type="AlphaFoldDB" id="A0A975S4D4"/>
<name>A0A975S4D4_9MICC</name>
<evidence type="ECO:0000313" key="1">
    <source>
        <dbReference type="EMBL" id="QWQ35590.1"/>
    </source>
</evidence>
<organism evidence="1 2">
    <name type="scientific">Arthrobacter sunyaminii</name>
    <dbReference type="NCBI Taxonomy" id="2816859"/>
    <lineage>
        <taxon>Bacteria</taxon>
        <taxon>Bacillati</taxon>
        <taxon>Actinomycetota</taxon>
        <taxon>Actinomycetes</taxon>
        <taxon>Micrococcales</taxon>
        <taxon>Micrococcaceae</taxon>
        <taxon>Arthrobacter</taxon>
    </lineage>
</organism>